<dbReference type="Pfam" id="PF07727">
    <property type="entry name" value="RVT_2"/>
    <property type="match status" value="1"/>
</dbReference>
<dbReference type="InterPro" id="IPR043502">
    <property type="entry name" value="DNA/RNA_pol_sf"/>
</dbReference>
<organism evidence="6 7">
    <name type="scientific">Tenebrio molitor</name>
    <name type="common">Yellow mealworm beetle</name>
    <dbReference type="NCBI Taxonomy" id="7067"/>
    <lineage>
        <taxon>Eukaryota</taxon>
        <taxon>Metazoa</taxon>
        <taxon>Ecdysozoa</taxon>
        <taxon>Arthropoda</taxon>
        <taxon>Hexapoda</taxon>
        <taxon>Insecta</taxon>
        <taxon>Pterygota</taxon>
        <taxon>Neoptera</taxon>
        <taxon>Endopterygota</taxon>
        <taxon>Coleoptera</taxon>
        <taxon>Polyphaga</taxon>
        <taxon>Cucujiformia</taxon>
        <taxon>Tenebrionidae</taxon>
        <taxon>Tenebrio</taxon>
    </lineage>
</organism>
<dbReference type="PANTHER" id="PTHR11439">
    <property type="entry name" value="GAG-POL-RELATED RETROTRANSPOSON"/>
    <property type="match status" value="1"/>
</dbReference>
<dbReference type="GO" id="GO:0005634">
    <property type="term" value="C:nucleus"/>
    <property type="evidence" value="ECO:0007669"/>
    <property type="project" value="UniProtKB-SubCell"/>
</dbReference>
<name>A0A8J6H820_TENMO</name>
<reference evidence="6" key="1">
    <citation type="journal article" date="2020" name="J Insects Food Feed">
        <title>The yellow mealworm (Tenebrio molitor) genome: a resource for the emerging insects as food and feed industry.</title>
        <authorList>
            <person name="Eriksson T."/>
            <person name="Andere A."/>
            <person name="Kelstrup H."/>
            <person name="Emery V."/>
            <person name="Picard C."/>
        </authorList>
    </citation>
    <scope>NUCLEOTIDE SEQUENCE</scope>
    <source>
        <strain evidence="6">Stoneville</strain>
        <tissue evidence="6">Whole head</tissue>
    </source>
</reference>
<proteinExistence type="predicted"/>
<evidence type="ECO:0000259" key="4">
    <source>
        <dbReference type="Pfam" id="PF01498"/>
    </source>
</evidence>
<dbReference type="GO" id="GO:0006313">
    <property type="term" value="P:DNA transposition"/>
    <property type="evidence" value="ECO:0007669"/>
    <property type="project" value="InterPro"/>
</dbReference>
<dbReference type="InterPro" id="IPR013762">
    <property type="entry name" value="Integrase-like_cat_sf"/>
</dbReference>
<dbReference type="PANTHER" id="PTHR11439:SF483">
    <property type="entry name" value="PEPTIDE SYNTHASE GLIP-LIKE, PUTATIVE (AFU_ORTHOLOGUE AFUA_3G12920)-RELATED"/>
    <property type="match status" value="1"/>
</dbReference>
<comment type="caution">
    <text evidence="6">The sequence shown here is derived from an EMBL/GenBank/DDBJ whole genome shotgun (WGS) entry which is preliminary data.</text>
</comment>
<dbReference type="InterPro" id="IPR002492">
    <property type="entry name" value="Transposase_Tc1-like"/>
</dbReference>
<accession>A0A8J6H820</accession>
<keyword evidence="2" id="KW-0233">DNA recombination</keyword>
<dbReference type="InterPro" id="IPR036397">
    <property type="entry name" value="RNaseH_sf"/>
</dbReference>
<dbReference type="Proteomes" id="UP000719412">
    <property type="component" value="Unassembled WGS sequence"/>
</dbReference>
<sequence length="1452" mass="165926">MEIKKIREVSEKVVLAYFAEQSEKLKPSSLSCRYSMLRTMVSIKIKIDISQYHQVVAFLKRRSEGYRPKKSCIFCKEEIHQFLKEMNDKDFLFMKVVLIFGIFGACRREEITNLMRRDVQDKGEFIWITLPNTKTKITREFAITDGNIQGISCLDLFRKYMDLRPSQTKHDRFFLIYRGAEDGWSIRRIALRYNISKNSVFNILKKWRQQGTINANPGAGRRRVSNQEQDALLIQTIREHPFYSVVDAVGEANFPGSARTARRRQCPDEIVPNKSTSTTLRNPSLAHKHDSAGSLLLKTNQLNRVYMGPVLLEIPVYNFIIMKLFKKLLYDFPIPYSRQGYELRNEVGKAGESGRRAGVKRPLARLGARVSDREVNLVLAPQSPNFYPSNGGSSKSLRHITRYGCSAQDLCPPNPHCEENVIEFNVLETQKEDKQTETCDLQADGETLVEEENGEEIPLIMKRGLGRPKKVLTGKRGRPRKLFNMIEVNEEGVEPEEEENHENEELHDVAGLIEFGDPQTVSEALSSPEAADWKKAMNAEYEALKRNQTWIIVDRPQGKKTVESRWVLRTKFKKDGSVDRRKARLVAKGFTQKPGIDFNETFAPVARLGSIRLFMAIAVELGLQVHQLDFASAYLNGEIEEEVFMEVPSDFYDILNEKESRKFRGNKVCLIRKALYGLKQSGRQWYKKLDEKLKQQKLKPLNSDPCVYINKEHGNIVIVVIYVDDLMVASDNPRKLQRLKSELSKSFEMKDLGPLSFCLGIEFTQDVKKQTITMSQSKYIKETLSRFNMENCKGVTTPINPNEKLSKEMWPKTEEEKKAVEMLPYQSLLGSLMYLAVSTRPDIAHAVSMLSQFNTNFGEQHWRAAKRVLRYLKYTENLGLMFKKSGQELVGYADADWGAIGNHENKERLQCPVRKLNTWLFLNRRRRFLSEVLDQPSTTIIFNDNQGAGQLSKNQVFHNRTKHVDIRHHFIREAVGRGDIKVEYLPTDQMPADVLTKGLSSSKQNNKAAKSYFDEPREKLSSRPLCGRDKTISRSSKDFVAKKSPNGSTISVTMTLKTVKSSTLWSTYSMLKLTLNIRDGIGVTKFLKLVPFLKKSVGYQAKKSKVILIMGISGAMRRDELTKMSIDDIKDEHSVLIVAVPDTKTDMKRTFTVTNPEFLNFTCQIEISAQIVALNNDGRSVRYIAQHLNIARSTVQDTLSRFRETNEFTRRPGSGRRRSTNARDDRFLHFSVLRDRGLPANVFAGRLAAARGVTISEQTMRRRLREGGLSSRSPATGPRLTAAHRRARLEFALQHVDWGLVRDHQTVVRKSGEDQGSDTVNAAYLPELDLMEAALWFGVVPISLDARTDLVFVENGAMTAHRAKIVDQYLEQVGVQGLPWPACSLDLNPIEHAWDFLPRRVRRRQPRPETLNDLKVALEEEWAQITQDHLATLIQSMPNRLREVIRARGGNT</sequence>
<dbReference type="GO" id="GO:0071897">
    <property type="term" value="P:DNA biosynthetic process"/>
    <property type="evidence" value="ECO:0007669"/>
    <property type="project" value="UniProtKB-ARBA"/>
</dbReference>
<evidence type="ECO:0000256" key="3">
    <source>
        <dbReference type="SAM" id="MobiDB-lite"/>
    </source>
</evidence>
<feature type="compositionally biased region" description="Basic and acidic residues" evidence="3">
    <location>
        <begin position="1012"/>
        <end position="1027"/>
    </location>
</feature>
<dbReference type="InterPro" id="IPR011010">
    <property type="entry name" value="DNA_brk_join_enz"/>
</dbReference>
<dbReference type="Gene3D" id="1.10.10.10">
    <property type="entry name" value="Winged helix-like DNA-binding domain superfamily/Winged helix DNA-binding domain"/>
    <property type="match status" value="1"/>
</dbReference>
<evidence type="ECO:0000313" key="7">
    <source>
        <dbReference type="Proteomes" id="UP000719412"/>
    </source>
</evidence>
<dbReference type="InterPro" id="IPR009057">
    <property type="entry name" value="Homeodomain-like_sf"/>
</dbReference>
<dbReference type="Gene3D" id="1.10.443.10">
    <property type="entry name" value="Intergrase catalytic core"/>
    <property type="match status" value="1"/>
</dbReference>
<dbReference type="EMBL" id="JABDTM020024962">
    <property type="protein sequence ID" value="KAH0813760.1"/>
    <property type="molecule type" value="Genomic_DNA"/>
</dbReference>
<dbReference type="InterPro" id="IPR036388">
    <property type="entry name" value="WH-like_DNA-bd_sf"/>
</dbReference>
<dbReference type="InterPro" id="IPR013103">
    <property type="entry name" value="RVT_2"/>
</dbReference>
<dbReference type="SUPFAM" id="SSF56672">
    <property type="entry name" value="DNA/RNA polymerases"/>
    <property type="match status" value="1"/>
</dbReference>
<feature type="domain" description="Transposase Tc1-like" evidence="4">
    <location>
        <begin position="1247"/>
        <end position="1297"/>
    </location>
</feature>
<dbReference type="Pfam" id="PF01498">
    <property type="entry name" value="HTH_Tnp_Tc3_2"/>
    <property type="match status" value="1"/>
</dbReference>
<evidence type="ECO:0000256" key="1">
    <source>
        <dbReference type="ARBA" id="ARBA00004123"/>
    </source>
</evidence>
<evidence type="ECO:0000259" key="5">
    <source>
        <dbReference type="Pfam" id="PF07727"/>
    </source>
</evidence>
<dbReference type="CDD" id="cd09272">
    <property type="entry name" value="RNase_HI_RT_Ty1"/>
    <property type="match status" value="1"/>
</dbReference>
<dbReference type="SUPFAM" id="SSF46689">
    <property type="entry name" value="Homeodomain-like"/>
    <property type="match status" value="2"/>
</dbReference>
<evidence type="ECO:0000256" key="2">
    <source>
        <dbReference type="ARBA" id="ARBA00023172"/>
    </source>
</evidence>
<feature type="region of interest" description="Disordered" evidence="3">
    <location>
        <begin position="999"/>
        <end position="1027"/>
    </location>
</feature>
<keyword evidence="7" id="KW-1185">Reference proteome</keyword>
<dbReference type="Gene3D" id="3.30.420.10">
    <property type="entry name" value="Ribonuclease H-like superfamily/Ribonuclease H"/>
    <property type="match status" value="1"/>
</dbReference>
<feature type="domain" description="Reverse transcriptase Ty1/copia-type" evidence="5">
    <location>
        <begin position="547"/>
        <end position="800"/>
    </location>
</feature>
<dbReference type="SUPFAM" id="SSF56349">
    <property type="entry name" value="DNA breaking-rejoining enzymes"/>
    <property type="match status" value="2"/>
</dbReference>
<gene>
    <name evidence="6" type="ORF">GEV33_009031</name>
</gene>
<reference evidence="6" key="2">
    <citation type="submission" date="2021-08" db="EMBL/GenBank/DDBJ databases">
        <authorList>
            <person name="Eriksson T."/>
        </authorList>
    </citation>
    <scope>NUCLEOTIDE SEQUENCE</scope>
    <source>
        <strain evidence="6">Stoneville</strain>
        <tissue evidence="6">Whole head</tissue>
    </source>
</reference>
<feature type="compositionally biased region" description="Low complexity" evidence="3">
    <location>
        <begin position="1000"/>
        <end position="1011"/>
    </location>
</feature>
<protein>
    <submittedName>
        <fullName evidence="6">Uncharacterized protein</fullName>
    </submittedName>
</protein>
<comment type="subcellular location">
    <subcellularLocation>
        <location evidence="1">Nucleus</location>
    </subcellularLocation>
</comment>
<evidence type="ECO:0000313" key="6">
    <source>
        <dbReference type="EMBL" id="KAH0813760.1"/>
    </source>
</evidence>
<dbReference type="GO" id="GO:0015074">
    <property type="term" value="P:DNA integration"/>
    <property type="evidence" value="ECO:0007669"/>
    <property type="project" value="InterPro"/>
</dbReference>
<dbReference type="GO" id="GO:0003677">
    <property type="term" value="F:DNA binding"/>
    <property type="evidence" value="ECO:0007669"/>
    <property type="project" value="InterPro"/>
</dbReference>